<dbReference type="Proteomes" id="UP000886523">
    <property type="component" value="Unassembled WGS sequence"/>
</dbReference>
<sequence>MRLEVVIASSIRTLFPRMPLMGGRGEWLGMNRVLVDTRGHARRARKALPSVVVIRRDLLWTLTHPCDLLMQRKLFASVLCRGLVASIQEFPGRLATRKVAAVVDANPPYTQLSETREHSVESSPGEYLCMREDTVSRSYCFSSSTQEGAHDPCPPRIEFTLRTLKILHVLYPISRLRNTLEIVCPQSLTPSSLSDHTGYGGVSSVNRQEIVDTRHALRSHGRGQPSLVRPHASASQMTIRLPNYSVCCSMLFGDVVPYWHPIHVGTLGVAKK</sequence>
<dbReference type="EMBL" id="MU129082">
    <property type="protein sequence ID" value="KAF9507385.1"/>
    <property type="molecule type" value="Genomic_DNA"/>
</dbReference>
<protein>
    <submittedName>
        <fullName evidence="1">Uncharacterized protein</fullName>
    </submittedName>
</protein>
<accession>A0A9P6DRA5</accession>
<evidence type="ECO:0000313" key="2">
    <source>
        <dbReference type="Proteomes" id="UP000886523"/>
    </source>
</evidence>
<name>A0A9P6DRA5_9AGAM</name>
<gene>
    <name evidence="1" type="ORF">BS47DRAFT_1398657</name>
</gene>
<evidence type="ECO:0000313" key="1">
    <source>
        <dbReference type="EMBL" id="KAF9507385.1"/>
    </source>
</evidence>
<reference evidence="1" key="1">
    <citation type="journal article" date="2020" name="Nat. Commun.">
        <title>Large-scale genome sequencing of mycorrhizal fungi provides insights into the early evolution of symbiotic traits.</title>
        <authorList>
            <person name="Miyauchi S."/>
            <person name="Kiss E."/>
            <person name="Kuo A."/>
            <person name="Drula E."/>
            <person name="Kohler A."/>
            <person name="Sanchez-Garcia M."/>
            <person name="Morin E."/>
            <person name="Andreopoulos B."/>
            <person name="Barry K.W."/>
            <person name="Bonito G."/>
            <person name="Buee M."/>
            <person name="Carver A."/>
            <person name="Chen C."/>
            <person name="Cichocki N."/>
            <person name="Clum A."/>
            <person name="Culley D."/>
            <person name="Crous P.W."/>
            <person name="Fauchery L."/>
            <person name="Girlanda M."/>
            <person name="Hayes R.D."/>
            <person name="Keri Z."/>
            <person name="LaButti K."/>
            <person name="Lipzen A."/>
            <person name="Lombard V."/>
            <person name="Magnuson J."/>
            <person name="Maillard F."/>
            <person name="Murat C."/>
            <person name="Nolan M."/>
            <person name="Ohm R.A."/>
            <person name="Pangilinan J."/>
            <person name="Pereira M.F."/>
            <person name="Perotto S."/>
            <person name="Peter M."/>
            <person name="Pfister S."/>
            <person name="Riley R."/>
            <person name="Sitrit Y."/>
            <person name="Stielow J.B."/>
            <person name="Szollosi G."/>
            <person name="Zifcakova L."/>
            <person name="Stursova M."/>
            <person name="Spatafora J.W."/>
            <person name="Tedersoo L."/>
            <person name="Vaario L.M."/>
            <person name="Yamada A."/>
            <person name="Yan M."/>
            <person name="Wang P."/>
            <person name="Xu J."/>
            <person name="Bruns T."/>
            <person name="Baldrian P."/>
            <person name="Vilgalys R."/>
            <person name="Dunand C."/>
            <person name="Henrissat B."/>
            <person name="Grigoriev I.V."/>
            <person name="Hibbett D."/>
            <person name="Nagy L.G."/>
            <person name="Martin F.M."/>
        </authorList>
    </citation>
    <scope>NUCLEOTIDE SEQUENCE</scope>
    <source>
        <strain evidence="1">UP504</strain>
    </source>
</reference>
<dbReference type="AlphaFoldDB" id="A0A9P6DRA5"/>
<organism evidence="1 2">
    <name type="scientific">Hydnum rufescens UP504</name>
    <dbReference type="NCBI Taxonomy" id="1448309"/>
    <lineage>
        <taxon>Eukaryota</taxon>
        <taxon>Fungi</taxon>
        <taxon>Dikarya</taxon>
        <taxon>Basidiomycota</taxon>
        <taxon>Agaricomycotina</taxon>
        <taxon>Agaricomycetes</taxon>
        <taxon>Cantharellales</taxon>
        <taxon>Hydnaceae</taxon>
        <taxon>Hydnum</taxon>
    </lineage>
</organism>
<keyword evidence="2" id="KW-1185">Reference proteome</keyword>
<comment type="caution">
    <text evidence="1">The sequence shown here is derived from an EMBL/GenBank/DDBJ whole genome shotgun (WGS) entry which is preliminary data.</text>
</comment>
<proteinExistence type="predicted"/>